<protein>
    <submittedName>
        <fullName evidence="7">Sodium-independent anion transporter</fullName>
    </submittedName>
</protein>
<feature type="transmembrane region" description="Helical" evidence="5">
    <location>
        <begin position="136"/>
        <end position="153"/>
    </location>
</feature>
<keyword evidence="3 5" id="KW-1133">Transmembrane helix</keyword>
<feature type="transmembrane region" description="Helical" evidence="5">
    <location>
        <begin position="189"/>
        <end position="207"/>
    </location>
</feature>
<feature type="transmembrane region" description="Helical" evidence="5">
    <location>
        <begin position="372"/>
        <end position="392"/>
    </location>
</feature>
<name>A0A2N4UFG1_9BURK</name>
<evidence type="ECO:0000313" key="7">
    <source>
        <dbReference type="EMBL" id="PLC53740.1"/>
    </source>
</evidence>
<dbReference type="Proteomes" id="UP000234328">
    <property type="component" value="Unassembled WGS sequence"/>
</dbReference>
<feature type="domain" description="STAS" evidence="6">
    <location>
        <begin position="483"/>
        <end position="559"/>
    </location>
</feature>
<dbReference type="Gene3D" id="3.30.750.24">
    <property type="entry name" value="STAS domain"/>
    <property type="match status" value="1"/>
</dbReference>
<feature type="transmembrane region" description="Helical" evidence="5">
    <location>
        <begin position="399"/>
        <end position="421"/>
    </location>
</feature>
<keyword evidence="2 5" id="KW-0812">Transmembrane</keyword>
<dbReference type="Pfam" id="PF01740">
    <property type="entry name" value="STAS"/>
    <property type="match status" value="1"/>
</dbReference>
<organism evidence="7 8">
    <name type="scientific">Pollutimonas nitritireducens</name>
    <dbReference type="NCBI Taxonomy" id="2045209"/>
    <lineage>
        <taxon>Bacteria</taxon>
        <taxon>Pseudomonadati</taxon>
        <taxon>Pseudomonadota</taxon>
        <taxon>Betaproteobacteria</taxon>
        <taxon>Burkholderiales</taxon>
        <taxon>Alcaligenaceae</taxon>
        <taxon>Pollutimonas</taxon>
    </lineage>
</organism>
<feature type="transmembrane region" description="Helical" evidence="5">
    <location>
        <begin position="159"/>
        <end position="177"/>
    </location>
</feature>
<evidence type="ECO:0000256" key="2">
    <source>
        <dbReference type="ARBA" id="ARBA00022692"/>
    </source>
</evidence>
<feature type="transmembrane region" description="Helical" evidence="5">
    <location>
        <begin position="114"/>
        <end position="131"/>
    </location>
</feature>
<dbReference type="CDD" id="cd07042">
    <property type="entry name" value="STAS_SulP_like_sulfate_transporter"/>
    <property type="match status" value="1"/>
</dbReference>
<feature type="transmembrane region" description="Helical" evidence="5">
    <location>
        <begin position="483"/>
        <end position="502"/>
    </location>
</feature>
<feature type="transmembrane region" description="Helical" evidence="5">
    <location>
        <begin position="345"/>
        <end position="366"/>
    </location>
</feature>
<dbReference type="PANTHER" id="PTHR43310">
    <property type="entry name" value="SULFATE TRANSPORTER YBAR-RELATED"/>
    <property type="match status" value="1"/>
</dbReference>
<dbReference type="InterPro" id="IPR011547">
    <property type="entry name" value="SLC26A/SulP_dom"/>
</dbReference>
<dbReference type="InterPro" id="IPR036513">
    <property type="entry name" value="STAS_dom_sf"/>
</dbReference>
<feature type="transmembrane region" description="Helical" evidence="5">
    <location>
        <begin position="300"/>
        <end position="325"/>
    </location>
</feature>
<dbReference type="SUPFAM" id="SSF52091">
    <property type="entry name" value="SpoIIaa-like"/>
    <property type="match status" value="1"/>
</dbReference>
<evidence type="ECO:0000313" key="8">
    <source>
        <dbReference type="Proteomes" id="UP000234328"/>
    </source>
</evidence>
<feature type="transmembrane region" description="Helical" evidence="5">
    <location>
        <begin position="88"/>
        <end position="108"/>
    </location>
</feature>
<comment type="subcellular location">
    <subcellularLocation>
        <location evidence="1">Membrane</location>
        <topology evidence="1">Multi-pass membrane protein</topology>
    </subcellularLocation>
</comment>
<dbReference type="PANTHER" id="PTHR43310:SF1">
    <property type="entry name" value="SULFATE TRANSPORTER YBAR-RELATED"/>
    <property type="match status" value="1"/>
</dbReference>
<dbReference type="Pfam" id="PF00916">
    <property type="entry name" value="Sulfate_transp"/>
    <property type="match status" value="1"/>
</dbReference>
<dbReference type="GO" id="GO:0016020">
    <property type="term" value="C:membrane"/>
    <property type="evidence" value="ECO:0007669"/>
    <property type="project" value="UniProtKB-SubCell"/>
</dbReference>
<evidence type="ECO:0000256" key="5">
    <source>
        <dbReference type="SAM" id="Phobius"/>
    </source>
</evidence>
<evidence type="ECO:0000259" key="6">
    <source>
        <dbReference type="PROSITE" id="PS50801"/>
    </source>
</evidence>
<dbReference type="AlphaFoldDB" id="A0A2N4UFG1"/>
<evidence type="ECO:0000256" key="4">
    <source>
        <dbReference type="ARBA" id="ARBA00023136"/>
    </source>
</evidence>
<reference evidence="7 8" key="1">
    <citation type="submission" date="2017-10" db="EMBL/GenBank/DDBJ databases">
        <title>Two draft genome sequences of Pusillimonas sp. strains isolated from a nitrate- and radionuclide-contaminated groundwater in Russia.</title>
        <authorList>
            <person name="Grouzdev D.S."/>
            <person name="Tourova T.P."/>
            <person name="Goeva M.A."/>
            <person name="Babich T.L."/>
            <person name="Sokolova D.S."/>
            <person name="Abdullin R."/>
            <person name="Poltaraus A.B."/>
            <person name="Toshchakov S.V."/>
            <person name="Nazina T.N."/>
        </authorList>
    </citation>
    <scope>NUCLEOTIDE SEQUENCE [LARGE SCALE GENOMIC DNA]</scope>
    <source>
        <strain evidence="7 8">JR1/69-2-13</strain>
    </source>
</reference>
<accession>A0A2N4UFG1</accession>
<feature type="transmembrane region" description="Helical" evidence="5">
    <location>
        <begin position="251"/>
        <end position="270"/>
    </location>
</feature>
<keyword evidence="4 5" id="KW-0472">Membrane</keyword>
<evidence type="ECO:0000256" key="3">
    <source>
        <dbReference type="ARBA" id="ARBA00022989"/>
    </source>
</evidence>
<evidence type="ECO:0000256" key="1">
    <source>
        <dbReference type="ARBA" id="ARBA00004141"/>
    </source>
</evidence>
<keyword evidence="8" id="KW-1185">Reference proteome</keyword>
<dbReference type="PROSITE" id="PS50801">
    <property type="entry name" value="STAS"/>
    <property type="match status" value="1"/>
</dbReference>
<dbReference type="InterPro" id="IPR002645">
    <property type="entry name" value="STAS_dom"/>
</dbReference>
<proteinExistence type="predicted"/>
<comment type="caution">
    <text evidence="7">The sequence shown here is derived from an EMBL/GenBank/DDBJ whole genome shotgun (WGS) entry which is preliminary data.</text>
</comment>
<gene>
    <name evidence="7" type="ORF">CR155_09790</name>
</gene>
<dbReference type="EMBL" id="PDNV01000006">
    <property type="protein sequence ID" value="PLC53740.1"/>
    <property type="molecule type" value="Genomic_DNA"/>
</dbReference>
<dbReference type="InterPro" id="IPR052706">
    <property type="entry name" value="Membrane-Transporter-like"/>
</dbReference>
<sequence>MLWKTPCPRPCDRLNQITPTCWCHSSIRSGALWHCKKRRGIRSDFETRFKLLSFDIPFFVFSGQPAHRPPVRRKSLFTLEPADIKTNVLSGITVSLALVPEAIAFALVAQVSPLTGLYAAFIVCLITSVFGGRPGMISGATGALAVVMVSLVVSHGPEYLFATVVLMGMLQIMFAACRLGKFIRMVPHSVMLGFVNGLAIVIFLAQFSHFTTIGADGIAAWMSGAQLWMMLVLIVSTMAIIYILPRFTTMIPSSLAAILIISGLVAGLGIDTKTVSDMGSIAGGLPRFHVPQVPMDLETLYIIFPYALILAAIGLIETLLTLNLIDTITDTRGKPNRECLAQGMANLAGGLFATMGGCAMIGQSMINIGNGARHRLSGIVAALFLLGFILFLSRWIEMIPLAALVGLMFVVSQKTFAWGSLQALHKIPRQDAIIVIGVTVITVLTDLAIAVLAGVIFAALVFAWQHAKEIRATIGEDEIGRKIYAINGTLFFASTANFAALFSPRDDPSVVIIDFMDARLVDHSAIEAVDNLASRYQQLGKRLHLRHLSPDCLELLDRAKSRVEINKHEDPDYHVADDKLG</sequence>
<dbReference type="OrthoDB" id="9769739at2"/>
<feature type="transmembrane region" description="Helical" evidence="5">
    <location>
        <begin position="227"/>
        <end position="244"/>
    </location>
</feature>
<feature type="transmembrane region" description="Helical" evidence="5">
    <location>
        <begin position="433"/>
        <end position="462"/>
    </location>
</feature>